<accession>A0A388LA02</accession>
<evidence type="ECO:0000313" key="1">
    <source>
        <dbReference type="EMBL" id="GBG79141.1"/>
    </source>
</evidence>
<protein>
    <submittedName>
        <fullName evidence="1">Uncharacterized protein</fullName>
    </submittedName>
</protein>
<comment type="caution">
    <text evidence="1">The sequence shown here is derived from an EMBL/GenBank/DDBJ whole genome shotgun (WGS) entry which is preliminary data.</text>
</comment>
<dbReference type="Gramene" id="GBG79141">
    <property type="protein sequence ID" value="GBG79141"/>
    <property type="gene ID" value="CBR_g28856"/>
</dbReference>
<dbReference type="EMBL" id="BFEA01000312">
    <property type="protein sequence ID" value="GBG79141.1"/>
    <property type="molecule type" value="Genomic_DNA"/>
</dbReference>
<dbReference type="Proteomes" id="UP000265515">
    <property type="component" value="Unassembled WGS sequence"/>
</dbReference>
<dbReference type="AlphaFoldDB" id="A0A388LA02"/>
<evidence type="ECO:0000313" key="2">
    <source>
        <dbReference type="Proteomes" id="UP000265515"/>
    </source>
</evidence>
<name>A0A388LA02_CHABU</name>
<sequence length="74" mass="7726">MSGHCLLCAISSSGTSSYYITSKEQGKLPSVFSCYSFGAMLPNTTDDGDILWVVGGANPYGCVPQACSHVTALE</sequence>
<reference evidence="1 2" key="1">
    <citation type="journal article" date="2018" name="Cell">
        <title>The Chara Genome: Secondary Complexity and Implications for Plant Terrestrialization.</title>
        <authorList>
            <person name="Nishiyama T."/>
            <person name="Sakayama H."/>
            <person name="Vries J.D."/>
            <person name="Buschmann H."/>
            <person name="Saint-Marcoux D."/>
            <person name="Ullrich K.K."/>
            <person name="Haas F.B."/>
            <person name="Vanderstraeten L."/>
            <person name="Becker D."/>
            <person name="Lang D."/>
            <person name="Vosolsobe S."/>
            <person name="Rombauts S."/>
            <person name="Wilhelmsson P.K.I."/>
            <person name="Janitza P."/>
            <person name="Kern R."/>
            <person name="Heyl A."/>
            <person name="Rumpler F."/>
            <person name="Villalobos L.I.A.C."/>
            <person name="Clay J.M."/>
            <person name="Skokan R."/>
            <person name="Toyoda A."/>
            <person name="Suzuki Y."/>
            <person name="Kagoshima H."/>
            <person name="Schijlen E."/>
            <person name="Tajeshwar N."/>
            <person name="Catarino B."/>
            <person name="Hetherington A.J."/>
            <person name="Saltykova A."/>
            <person name="Bonnot C."/>
            <person name="Breuninger H."/>
            <person name="Symeonidi A."/>
            <person name="Radhakrishnan G.V."/>
            <person name="Van Nieuwerburgh F."/>
            <person name="Deforce D."/>
            <person name="Chang C."/>
            <person name="Karol K.G."/>
            <person name="Hedrich R."/>
            <person name="Ulvskov P."/>
            <person name="Glockner G."/>
            <person name="Delwiche C.F."/>
            <person name="Petrasek J."/>
            <person name="Van de Peer Y."/>
            <person name="Friml J."/>
            <person name="Beilby M."/>
            <person name="Dolan L."/>
            <person name="Kohara Y."/>
            <person name="Sugano S."/>
            <person name="Fujiyama A."/>
            <person name="Delaux P.-M."/>
            <person name="Quint M."/>
            <person name="TheiBen G."/>
            <person name="Hagemann M."/>
            <person name="Harholt J."/>
            <person name="Dunand C."/>
            <person name="Zachgo S."/>
            <person name="Langdale J."/>
            <person name="Maumus F."/>
            <person name="Straeten D.V.D."/>
            <person name="Gould S.B."/>
            <person name="Rensing S.A."/>
        </authorList>
    </citation>
    <scope>NUCLEOTIDE SEQUENCE [LARGE SCALE GENOMIC DNA]</scope>
    <source>
        <strain evidence="1 2">S276</strain>
    </source>
</reference>
<proteinExistence type="predicted"/>
<keyword evidence="2" id="KW-1185">Reference proteome</keyword>
<gene>
    <name evidence="1" type="ORF">CBR_g28856</name>
</gene>
<organism evidence="1 2">
    <name type="scientific">Chara braunii</name>
    <name type="common">Braun's stonewort</name>
    <dbReference type="NCBI Taxonomy" id="69332"/>
    <lineage>
        <taxon>Eukaryota</taxon>
        <taxon>Viridiplantae</taxon>
        <taxon>Streptophyta</taxon>
        <taxon>Charophyceae</taxon>
        <taxon>Charales</taxon>
        <taxon>Characeae</taxon>
        <taxon>Chara</taxon>
    </lineage>
</organism>